<evidence type="ECO:0000313" key="3">
    <source>
        <dbReference type="Proteomes" id="UP000824202"/>
    </source>
</evidence>
<proteinExistence type="predicted"/>
<dbReference type="EMBL" id="DXFT01000042">
    <property type="protein sequence ID" value="HIX02894.1"/>
    <property type="molecule type" value="Genomic_DNA"/>
</dbReference>
<protein>
    <submittedName>
        <fullName evidence="2">Lysine exporter LysO family protein</fullName>
    </submittedName>
</protein>
<sequence>MLRIIGIMLSGVLIGYILRNKNLGFISKLITIAIWILLFLLGTAVGTNDEILGHLDTIGVQAFILSAGATLGSAACAWIVYRFLWLKKKP</sequence>
<comment type="caution">
    <text evidence="2">The sequence shown here is derived from an EMBL/GenBank/DDBJ whole genome shotgun (WGS) entry which is preliminary data.</text>
</comment>
<organism evidence="2 3">
    <name type="scientific">Candidatus Odoribacter faecigallinarum</name>
    <dbReference type="NCBI Taxonomy" id="2838706"/>
    <lineage>
        <taxon>Bacteria</taxon>
        <taxon>Pseudomonadati</taxon>
        <taxon>Bacteroidota</taxon>
        <taxon>Bacteroidia</taxon>
        <taxon>Bacteroidales</taxon>
        <taxon>Odoribacteraceae</taxon>
        <taxon>Odoribacter</taxon>
    </lineage>
</organism>
<evidence type="ECO:0000313" key="2">
    <source>
        <dbReference type="EMBL" id="HIX02894.1"/>
    </source>
</evidence>
<dbReference type="Proteomes" id="UP000824202">
    <property type="component" value="Unassembled WGS sequence"/>
</dbReference>
<accession>A0A9D1UZ72</accession>
<reference evidence="2" key="1">
    <citation type="journal article" date="2021" name="PeerJ">
        <title>Extensive microbial diversity within the chicken gut microbiome revealed by metagenomics and culture.</title>
        <authorList>
            <person name="Gilroy R."/>
            <person name="Ravi A."/>
            <person name="Getino M."/>
            <person name="Pursley I."/>
            <person name="Horton D.L."/>
            <person name="Alikhan N.F."/>
            <person name="Baker D."/>
            <person name="Gharbi K."/>
            <person name="Hall N."/>
            <person name="Watson M."/>
            <person name="Adriaenssens E.M."/>
            <person name="Foster-Nyarko E."/>
            <person name="Jarju S."/>
            <person name="Secka A."/>
            <person name="Antonio M."/>
            <person name="Oren A."/>
            <person name="Chaudhuri R.R."/>
            <person name="La Ragione R."/>
            <person name="Hildebrand F."/>
            <person name="Pallen M.J."/>
        </authorList>
    </citation>
    <scope>NUCLEOTIDE SEQUENCE</scope>
    <source>
        <strain evidence="2">23274</strain>
    </source>
</reference>
<name>A0A9D1UZ72_9BACT</name>
<gene>
    <name evidence="2" type="ORF">H9863_02100</name>
</gene>
<reference evidence="2" key="2">
    <citation type="submission" date="2021-04" db="EMBL/GenBank/DDBJ databases">
        <authorList>
            <person name="Gilroy R."/>
        </authorList>
    </citation>
    <scope>NUCLEOTIDE SEQUENCE</scope>
    <source>
        <strain evidence="2">23274</strain>
    </source>
</reference>
<dbReference type="AlphaFoldDB" id="A0A9D1UZ72"/>
<keyword evidence="1" id="KW-0472">Membrane</keyword>
<evidence type="ECO:0000256" key="1">
    <source>
        <dbReference type="SAM" id="Phobius"/>
    </source>
</evidence>
<keyword evidence="1" id="KW-1133">Transmembrane helix</keyword>
<keyword evidence="1" id="KW-0812">Transmembrane</keyword>
<dbReference type="Pfam" id="PF03956">
    <property type="entry name" value="Lys_export"/>
    <property type="match status" value="1"/>
</dbReference>
<feature type="transmembrane region" description="Helical" evidence="1">
    <location>
        <begin position="58"/>
        <end position="81"/>
    </location>
</feature>
<dbReference type="InterPro" id="IPR005642">
    <property type="entry name" value="LysO"/>
</dbReference>
<feature type="transmembrane region" description="Helical" evidence="1">
    <location>
        <begin position="25"/>
        <end position="46"/>
    </location>
</feature>
<dbReference type="GO" id="GO:0015661">
    <property type="term" value="F:L-lysine efflux transmembrane transporter activity"/>
    <property type="evidence" value="ECO:0007669"/>
    <property type="project" value="InterPro"/>
</dbReference>